<dbReference type="Proteomes" id="UP001353858">
    <property type="component" value="Unassembled WGS sequence"/>
</dbReference>
<protein>
    <recommendedName>
        <fullName evidence="3">DUF4806 domain-containing protein</fullName>
    </recommendedName>
</protein>
<name>A0AAN7PH60_9COLE</name>
<proteinExistence type="predicted"/>
<accession>A0AAN7PH60</accession>
<organism evidence="1 2">
    <name type="scientific">Aquatica leii</name>
    <dbReference type="NCBI Taxonomy" id="1421715"/>
    <lineage>
        <taxon>Eukaryota</taxon>
        <taxon>Metazoa</taxon>
        <taxon>Ecdysozoa</taxon>
        <taxon>Arthropoda</taxon>
        <taxon>Hexapoda</taxon>
        <taxon>Insecta</taxon>
        <taxon>Pterygota</taxon>
        <taxon>Neoptera</taxon>
        <taxon>Endopterygota</taxon>
        <taxon>Coleoptera</taxon>
        <taxon>Polyphaga</taxon>
        <taxon>Elateriformia</taxon>
        <taxon>Elateroidea</taxon>
        <taxon>Lampyridae</taxon>
        <taxon>Luciolinae</taxon>
        <taxon>Aquatica</taxon>
    </lineage>
</organism>
<keyword evidence="2" id="KW-1185">Reference proteome</keyword>
<dbReference type="EMBL" id="JARPUR010000001">
    <property type="protein sequence ID" value="KAK4886103.1"/>
    <property type="molecule type" value="Genomic_DNA"/>
</dbReference>
<dbReference type="AlphaFoldDB" id="A0AAN7PH60"/>
<dbReference type="PANTHER" id="PTHR34153:SF2">
    <property type="entry name" value="SI:CH211-262H13.3-RELATED"/>
    <property type="match status" value="1"/>
</dbReference>
<evidence type="ECO:0000313" key="1">
    <source>
        <dbReference type="EMBL" id="KAK4886103.1"/>
    </source>
</evidence>
<reference evidence="2" key="1">
    <citation type="submission" date="2023-01" db="EMBL/GenBank/DDBJ databases">
        <title>Key to firefly adult light organ development and bioluminescence: homeobox transcription factors regulate luciferase expression and transportation to peroxisome.</title>
        <authorList>
            <person name="Fu X."/>
        </authorList>
    </citation>
    <scope>NUCLEOTIDE SEQUENCE [LARGE SCALE GENOMIC DNA]</scope>
</reference>
<evidence type="ECO:0008006" key="3">
    <source>
        <dbReference type="Google" id="ProtNLM"/>
    </source>
</evidence>
<evidence type="ECO:0000313" key="2">
    <source>
        <dbReference type="Proteomes" id="UP001353858"/>
    </source>
</evidence>
<gene>
    <name evidence="1" type="ORF">RN001_002374</name>
</gene>
<comment type="caution">
    <text evidence="1">The sequence shown here is derived from an EMBL/GenBank/DDBJ whole genome shotgun (WGS) entry which is preliminary data.</text>
</comment>
<dbReference type="PANTHER" id="PTHR34153">
    <property type="entry name" value="SI:CH211-262H13.3-RELATED-RELATED"/>
    <property type="match status" value="1"/>
</dbReference>
<sequence>MKRYIGQKLPACMQERGIYPKQAGPSTHVNLATYEEALNKCQSLLIHTDSSSDVSCDDKKTELLIVRQRASTRESDFEYYDDTNIDDIPNINSPEVSIVEKTLTPESSGTSDFVASNIMVEGASELDITGLLQSQCKCSDVKEAVMVEIEQIKEGVQYNRKLIEQLIINMKREWEMIKLEIQNLNKNQFALPQNNISPLKKLFDEILPLSSVEYIIVCNELLENKENEDYFASRISAIGGKDMKSTLQNIIKSCFFVETQNMCNWSGQHKKFKLKGTKIASVVIQFVSENQKCTQTDVENCLKYIFQHTYDRLKVEKKRTEVQTGTGK</sequence>